<evidence type="ECO:0000313" key="2">
    <source>
        <dbReference type="EMBL" id="SUZ72310.1"/>
    </source>
</evidence>
<reference evidence="2" key="1">
    <citation type="submission" date="2018-05" db="EMBL/GenBank/DDBJ databases">
        <authorList>
            <person name="Lanie J.A."/>
            <person name="Ng W.-L."/>
            <person name="Kazmierczak K.M."/>
            <person name="Andrzejewski T.M."/>
            <person name="Davidsen T.M."/>
            <person name="Wayne K.J."/>
            <person name="Tettelin H."/>
            <person name="Glass J.I."/>
            <person name="Rusch D."/>
            <person name="Podicherti R."/>
            <person name="Tsui H.-C.T."/>
            <person name="Winkler M.E."/>
        </authorList>
    </citation>
    <scope>NUCLEOTIDE SEQUENCE</scope>
</reference>
<feature type="non-terminal residue" evidence="2">
    <location>
        <position position="1"/>
    </location>
</feature>
<protein>
    <recommendedName>
        <fullName evidence="3">Signal peptidase II</fullName>
    </recommendedName>
</protein>
<feature type="transmembrane region" description="Helical" evidence="1">
    <location>
        <begin position="86"/>
        <end position="105"/>
    </location>
</feature>
<keyword evidence="1" id="KW-0472">Membrane</keyword>
<dbReference type="AlphaFoldDB" id="A0A381PZL6"/>
<proteinExistence type="predicted"/>
<dbReference type="GO" id="GO:0004190">
    <property type="term" value="F:aspartic-type endopeptidase activity"/>
    <property type="evidence" value="ECO:0007669"/>
    <property type="project" value="InterPro"/>
</dbReference>
<organism evidence="2">
    <name type="scientific">marine metagenome</name>
    <dbReference type="NCBI Taxonomy" id="408172"/>
    <lineage>
        <taxon>unclassified sequences</taxon>
        <taxon>metagenomes</taxon>
        <taxon>ecological metagenomes</taxon>
    </lineage>
</organism>
<dbReference type="InterPro" id="IPR001872">
    <property type="entry name" value="Peptidase_A8"/>
</dbReference>
<dbReference type="GO" id="GO:0006508">
    <property type="term" value="P:proteolysis"/>
    <property type="evidence" value="ECO:0007669"/>
    <property type="project" value="InterPro"/>
</dbReference>
<feature type="transmembrane region" description="Helical" evidence="1">
    <location>
        <begin position="143"/>
        <end position="167"/>
    </location>
</feature>
<accession>A0A381PZL6</accession>
<keyword evidence="1" id="KW-0812">Transmembrane</keyword>
<dbReference type="EMBL" id="UINC01001149">
    <property type="protein sequence ID" value="SUZ72310.1"/>
    <property type="molecule type" value="Genomic_DNA"/>
</dbReference>
<gene>
    <name evidence="2" type="ORF">METZ01_LOCUS25164</name>
</gene>
<name>A0A381PZL6_9ZZZZ</name>
<sequence>VLIGSLAVSLAAKSLINLVIEPIVTGTPLSALRDQFYPYPPGRFAITHYEHRHDGWLDYSDGVYGEISSCLGGFIARSVAFDSVEIIVFFGLAILIVGYVSISTLGKSRSGMVPTHVGLGMIWATAISNEGEIALFGHATDFLLIRPIGIANLADGIVLVGLILVLLTSTYQKLVSNPKEQGAPNGEGIQPQS</sequence>
<dbReference type="Pfam" id="PF01252">
    <property type="entry name" value="Peptidase_A8"/>
    <property type="match status" value="1"/>
</dbReference>
<keyword evidence="1" id="KW-1133">Transmembrane helix</keyword>
<dbReference type="GO" id="GO:0016020">
    <property type="term" value="C:membrane"/>
    <property type="evidence" value="ECO:0007669"/>
    <property type="project" value="InterPro"/>
</dbReference>
<evidence type="ECO:0008006" key="3">
    <source>
        <dbReference type="Google" id="ProtNLM"/>
    </source>
</evidence>
<evidence type="ECO:0000256" key="1">
    <source>
        <dbReference type="SAM" id="Phobius"/>
    </source>
</evidence>